<evidence type="ECO:0000313" key="2">
    <source>
        <dbReference type="Proteomes" id="UP000299102"/>
    </source>
</evidence>
<name>A0A4C1WCS6_EUMVA</name>
<sequence length="120" mass="12784">MEIVRYQKSIDKEICGHGKYGESLSVAPASGARARGGRCGVPALASVSSQNEDQYYFIPVSRLLAIIREKVSRYRRISILRPAATPLPRNESVTCAGAPNLIPGNAIRAGCPPGVSGVFV</sequence>
<comment type="caution">
    <text evidence="1">The sequence shown here is derived from an EMBL/GenBank/DDBJ whole genome shotgun (WGS) entry which is preliminary data.</text>
</comment>
<reference evidence="1 2" key="1">
    <citation type="journal article" date="2019" name="Commun. Biol.">
        <title>The bagworm genome reveals a unique fibroin gene that provides high tensile strength.</title>
        <authorList>
            <person name="Kono N."/>
            <person name="Nakamura H."/>
            <person name="Ohtoshi R."/>
            <person name="Tomita M."/>
            <person name="Numata K."/>
            <person name="Arakawa K."/>
        </authorList>
    </citation>
    <scope>NUCLEOTIDE SEQUENCE [LARGE SCALE GENOMIC DNA]</scope>
</reference>
<dbReference type="AlphaFoldDB" id="A0A4C1WCS6"/>
<dbReference type="Proteomes" id="UP000299102">
    <property type="component" value="Unassembled WGS sequence"/>
</dbReference>
<gene>
    <name evidence="1" type="ORF">EVAR_8462_1</name>
</gene>
<proteinExistence type="predicted"/>
<protein>
    <submittedName>
        <fullName evidence="1">Uncharacterized protein</fullName>
    </submittedName>
</protein>
<dbReference type="EMBL" id="BGZK01000531">
    <property type="protein sequence ID" value="GBP48853.1"/>
    <property type="molecule type" value="Genomic_DNA"/>
</dbReference>
<keyword evidence="2" id="KW-1185">Reference proteome</keyword>
<evidence type="ECO:0000313" key="1">
    <source>
        <dbReference type="EMBL" id="GBP48853.1"/>
    </source>
</evidence>
<accession>A0A4C1WCS6</accession>
<organism evidence="1 2">
    <name type="scientific">Eumeta variegata</name>
    <name type="common">Bagworm moth</name>
    <name type="synonym">Eumeta japonica</name>
    <dbReference type="NCBI Taxonomy" id="151549"/>
    <lineage>
        <taxon>Eukaryota</taxon>
        <taxon>Metazoa</taxon>
        <taxon>Ecdysozoa</taxon>
        <taxon>Arthropoda</taxon>
        <taxon>Hexapoda</taxon>
        <taxon>Insecta</taxon>
        <taxon>Pterygota</taxon>
        <taxon>Neoptera</taxon>
        <taxon>Endopterygota</taxon>
        <taxon>Lepidoptera</taxon>
        <taxon>Glossata</taxon>
        <taxon>Ditrysia</taxon>
        <taxon>Tineoidea</taxon>
        <taxon>Psychidae</taxon>
        <taxon>Oiketicinae</taxon>
        <taxon>Eumeta</taxon>
    </lineage>
</organism>